<protein>
    <submittedName>
        <fullName evidence="2">DUF4390 domain-containing protein</fullName>
    </submittedName>
</protein>
<dbReference type="EMBL" id="CP035033">
    <property type="protein sequence ID" value="QAB14413.1"/>
    <property type="molecule type" value="Genomic_DNA"/>
</dbReference>
<dbReference type="RefSeq" id="WP_051673526.1">
    <property type="nucleotide sequence ID" value="NZ_CP035033.1"/>
</dbReference>
<dbReference type="PROSITE" id="PS51257">
    <property type="entry name" value="PROKAR_LIPOPROTEIN"/>
    <property type="match status" value="1"/>
</dbReference>
<evidence type="ECO:0000313" key="2">
    <source>
        <dbReference type="EMBL" id="QAB14413.1"/>
    </source>
</evidence>
<sequence>MTTWQRAISTLGFAGLGFLLSCSVAADTPGIHILYLNDYQEDQQLVVDASAKFHFPPKVLSAIHHEIPLTFTTEIELNEIRTLLGIPFSRNRTQIVYRTELQYIGYNRTYVIANKRNQKVQSFDSLKEAMKTLGTLSNFRIADLADLHPDTLYAVKMRISLDQWQLPTPLIIDTLWSSDWQLDSDWRSIEIQSPKSWL</sequence>
<evidence type="ECO:0000256" key="1">
    <source>
        <dbReference type="SAM" id="SignalP"/>
    </source>
</evidence>
<dbReference type="KEGG" id="htr:EPV75_01355"/>
<reference evidence="2 3" key="1">
    <citation type="journal article" date="2018" name="Environ. Microbiol.">
        <title>Genomes of ubiquitous marine and hypersaline Hydrogenovibrio, Thiomicrorhabdus and Thiomicrospira spp. encode a diversity of mechanisms to sustain chemolithoautotrophy in heterogeneous environments.</title>
        <authorList>
            <person name="Scott K.M."/>
            <person name="Williams J."/>
            <person name="Porter C.M.B."/>
            <person name="Russel S."/>
            <person name="Harmer T.L."/>
            <person name="Paul J.H."/>
            <person name="Antonen K.M."/>
            <person name="Bridges M.K."/>
            <person name="Camper G.J."/>
            <person name="Campla C.K."/>
            <person name="Casella L.G."/>
            <person name="Chase E."/>
            <person name="Conrad J.W."/>
            <person name="Cruz M.C."/>
            <person name="Dunlap D.S."/>
            <person name="Duran L."/>
            <person name="Fahsbender E.M."/>
            <person name="Goldsmith D.B."/>
            <person name="Keeley R.F."/>
            <person name="Kondoff M.R."/>
            <person name="Kussy B.I."/>
            <person name="Lane M.K."/>
            <person name="Lawler S."/>
            <person name="Leigh B.A."/>
            <person name="Lewis C."/>
            <person name="Lostal L.M."/>
            <person name="Marking D."/>
            <person name="Mancera P.A."/>
            <person name="McClenthan E.C."/>
            <person name="McIntyre E.A."/>
            <person name="Mine J.A."/>
            <person name="Modi S."/>
            <person name="Moore B.D."/>
            <person name="Morgan W.A."/>
            <person name="Nelson K.M."/>
            <person name="Nguyen K.N."/>
            <person name="Ogburn N."/>
            <person name="Parrino D.G."/>
            <person name="Pedapudi A.D."/>
            <person name="Pelham R.P."/>
            <person name="Preece A.M."/>
            <person name="Rampersad E.A."/>
            <person name="Richardson J.C."/>
            <person name="Rodgers C.M."/>
            <person name="Schaffer B.L."/>
            <person name="Sheridan N.E."/>
            <person name="Solone M.R."/>
            <person name="Staley Z.R."/>
            <person name="Tabuchi M."/>
            <person name="Waide R.J."/>
            <person name="Wanjugi P.W."/>
            <person name="Young S."/>
            <person name="Clum A."/>
            <person name="Daum C."/>
            <person name="Huntemann M."/>
            <person name="Ivanova N."/>
            <person name="Kyrpides N."/>
            <person name="Mikhailova N."/>
            <person name="Palaniappan K."/>
            <person name="Pillay M."/>
            <person name="Reddy T.B.K."/>
            <person name="Shapiro N."/>
            <person name="Stamatis D."/>
            <person name="Varghese N."/>
            <person name="Woyke T."/>
            <person name="Boden R."/>
            <person name="Freyermuth S.K."/>
            <person name="Kerfeld C.A."/>
        </authorList>
    </citation>
    <scope>NUCLEOTIDE SEQUENCE [LARGE SCALE GENOMIC DNA]</scope>
    <source>
        <strain evidence="2 3">JR-2</strain>
    </source>
</reference>
<dbReference type="AlphaFoldDB" id="A0A451G4L0"/>
<organism evidence="2 3">
    <name type="scientific">Hydrogenovibrio thermophilus</name>
    <dbReference type="NCBI Taxonomy" id="265883"/>
    <lineage>
        <taxon>Bacteria</taxon>
        <taxon>Pseudomonadati</taxon>
        <taxon>Pseudomonadota</taxon>
        <taxon>Gammaproteobacteria</taxon>
        <taxon>Thiotrichales</taxon>
        <taxon>Piscirickettsiaceae</taxon>
        <taxon>Hydrogenovibrio</taxon>
    </lineage>
</organism>
<name>A0A451G4L0_9GAMM</name>
<keyword evidence="1" id="KW-0732">Signal</keyword>
<dbReference type="InterPro" id="IPR025500">
    <property type="entry name" value="DUF4390"/>
</dbReference>
<dbReference type="Pfam" id="PF14334">
    <property type="entry name" value="DUF4390"/>
    <property type="match status" value="1"/>
</dbReference>
<dbReference type="Proteomes" id="UP000285478">
    <property type="component" value="Chromosome"/>
</dbReference>
<accession>A0A451G4L0</accession>
<proteinExistence type="predicted"/>
<feature type="signal peptide" evidence="1">
    <location>
        <begin position="1"/>
        <end position="26"/>
    </location>
</feature>
<keyword evidence="3" id="KW-1185">Reference proteome</keyword>
<feature type="chain" id="PRO_5019062013" evidence="1">
    <location>
        <begin position="27"/>
        <end position="198"/>
    </location>
</feature>
<gene>
    <name evidence="2" type="ORF">EPV75_01355</name>
</gene>
<evidence type="ECO:0000313" key="3">
    <source>
        <dbReference type="Proteomes" id="UP000285478"/>
    </source>
</evidence>